<gene>
    <name evidence="16" type="primary">CSH_0346</name>
</gene>
<feature type="compositionally biased region" description="Basic and acidic residues" evidence="14">
    <location>
        <begin position="95"/>
        <end position="106"/>
    </location>
</feature>
<keyword evidence="9 12" id="KW-0539">Nucleus</keyword>
<dbReference type="Pfam" id="PF00046">
    <property type="entry name" value="Homeodomain"/>
    <property type="match status" value="1"/>
</dbReference>
<keyword evidence="6 12" id="KW-0238">DNA-binding</keyword>
<accession>A0A061QHX8</accession>
<keyword evidence="8" id="KW-0804">Transcription</keyword>
<feature type="region of interest" description="Disordered" evidence="14">
    <location>
        <begin position="59"/>
        <end position="121"/>
    </location>
</feature>
<evidence type="ECO:0000256" key="1">
    <source>
        <dbReference type="ARBA" id="ARBA00004123"/>
    </source>
</evidence>
<dbReference type="AlphaFoldDB" id="A0A061QHX8"/>
<keyword evidence="2" id="KW-0217">Developmental protein</keyword>
<dbReference type="FunFam" id="1.10.10.60:FF:000057">
    <property type="entry name" value="Short stature homeobox 2"/>
    <property type="match status" value="1"/>
</dbReference>
<sequence length="412" mass="46175">MDSARLYAAGPMVGALPIAPYSLPLSHPYAGLGPGSAPSYSIEGILGVQPPFVASVPESPAVHRVSPQKVPASTTGKIVSKKGHSAHHSSSPRRSQTEESMRKRREEEEDDEDEEKRRRTRTNFSGWQLEELERAFEASHYPDVFAREALASRLDLVESRVQVWFQNRRAKWRKRENTKKGPGRPAHNAHPQTCSGDPIPPAEIERRDRDRREKKLRKQLERQARRMQQQHKVGKGGSSGLAESVRQTMNDLVRLNPRKEPSCLLGPELRDLLESLGFRIPHYVTGSMQYHPVTGGTLDYNSEDDADDTNDRHSSTADPSSKDTKSKNNPFSIAHILASECRPQHRRHPLHQPFPPLLRQPAGFTVTQQTDPPDDRSGRRTSLTDSCASSCASSPEREEFENCSDFPLLNPG</sequence>
<dbReference type="GO" id="GO:0030154">
    <property type="term" value="P:cell differentiation"/>
    <property type="evidence" value="ECO:0007669"/>
    <property type="project" value="UniProtKB-KW"/>
</dbReference>
<dbReference type="InterPro" id="IPR009057">
    <property type="entry name" value="Homeodomain-like_sf"/>
</dbReference>
<evidence type="ECO:0000256" key="14">
    <source>
        <dbReference type="SAM" id="MobiDB-lite"/>
    </source>
</evidence>
<evidence type="ECO:0000256" key="7">
    <source>
        <dbReference type="ARBA" id="ARBA00023155"/>
    </source>
</evidence>
<feature type="domain" description="Homeobox" evidence="15">
    <location>
        <begin position="115"/>
        <end position="175"/>
    </location>
</feature>
<feature type="DNA-binding region" description="Homeobox" evidence="12">
    <location>
        <begin position="117"/>
        <end position="176"/>
    </location>
</feature>
<reference evidence="16" key="1">
    <citation type="submission" date="2014-05" db="EMBL/GenBank/DDBJ databases">
        <title>Assembled transcriptome sequences from leg hypodermis of the spider Cupiennius salei.</title>
        <authorList>
            <person name="French A.S."/>
            <person name="Li A.W."/>
            <person name="Meisner S."/>
            <person name="Torkkeli P.H."/>
        </authorList>
    </citation>
    <scope>NUCLEOTIDE SEQUENCE</scope>
    <source>
        <tissue evidence="16">Leg</tissue>
    </source>
</reference>
<dbReference type="EMBL" id="GBFC01000005">
    <property type="protein sequence ID" value="JAC59333.1"/>
    <property type="molecule type" value="mRNA"/>
</dbReference>
<dbReference type="GO" id="GO:1990837">
    <property type="term" value="F:sequence-specific double-stranded DNA binding"/>
    <property type="evidence" value="ECO:0007669"/>
    <property type="project" value="TreeGrafter"/>
</dbReference>
<evidence type="ECO:0000256" key="4">
    <source>
        <dbReference type="ARBA" id="ARBA00022902"/>
    </source>
</evidence>
<feature type="region of interest" description="Disordered" evidence="14">
    <location>
        <begin position="173"/>
        <end position="243"/>
    </location>
</feature>
<keyword evidence="3" id="KW-0221">Differentiation</keyword>
<dbReference type="PANTHER" id="PTHR46799">
    <property type="entry name" value="HOMEOBOX PROTEIN UNC-4 HOMOLOG"/>
    <property type="match status" value="1"/>
</dbReference>
<proteinExistence type="evidence at transcript level"/>
<dbReference type="InterPro" id="IPR001356">
    <property type="entry name" value="HD"/>
</dbReference>
<dbReference type="CDD" id="cd00086">
    <property type="entry name" value="homeodomain"/>
    <property type="match status" value="1"/>
</dbReference>
<evidence type="ECO:0000256" key="6">
    <source>
        <dbReference type="ARBA" id="ARBA00023125"/>
    </source>
</evidence>
<feature type="compositionally biased region" description="Basic residues" evidence="14">
    <location>
        <begin position="79"/>
        <end position="91"/>
    </location>
</feature>
<comment type="similarity">
    <text evidence="10">Belongs to the paired homeobox family. Unc-4 subfamily.</text>
</comment>
<evidence type="ECO:0000256" key="13">
    <source>
        <dbReference type="RuleBase" id="RU000682"/>
    </source>
</evidence>
<evidence type="ECO:0000313" key="16">
    <source>
        <dbReference type="EMBL" id="JAC59333.1"/>
    </source>
</evidence>
<evidence type="ECO:0000256" key="2">
    <source>
        <dbReference type="ARBA" id="ARBA00022473"/>
    </source>
</evidence>
<evidence type="ECO:0000256" key="10">
    <source>
        <dbReference type="ARBA" id="ARBA00038351"/>
    </source>
</evidence>
<feature type="region of interest" description="Disordered" evidence="14">
    <location>
        <begin position="345"/>
        <end position="391"/>
    </location>
</feature>
<dbReference type="GO" id="GO:0007399">
    <property type="term" value="P:nervous system development"/>
    <property type="evidence" value="ECO:0007669"/>
    <property type="project" value="UniProtKB-KW"/>
</dbReference>
<keyword evidence="4" id="KW-0524">Neurogenesis</keyword>
<feature type="compositionally biased region" description="Basic and acidic residues" evidence="14">
    <location>
        <begin position="203"/>
        <end position="224"/>
    </location>
</feature>
<evidence type="ECO:0000259" key="15">
    <source>
        <dbReference type="PROSITE" id="PS50071"/>
    </source>
</evidence>
<dbReference type="SMART" id="SM00389">
    <property type="entry name" value="HOX"/>
    <property type="match status" value="1"/>
</dbReference>
<comment type="subcellular location">
    <subcellularLocation>
        <location evidence="1 12 13">Nucleus</location>
    </subcellularLocation>
</comment>
<evidence type="ECO:0000256" key="11">
    <source>
        <dbReference type="ARBA" id="ARBA00069290"/>
    </source>
</evidence>
<feature type="compositionally biased region" description="Polar residues" evidence="14">
    <location>
        <begin position="380"/>
        <end position="391"/>
    </location>
</feature>
<dbReference type="GO" id="GO:0000981">
    <property type="term" value="F:DNA-binding transcription factor activity, RNA polymerase II-specific"/>
    <property type="evidence" value="ECO:0007669"/>
    <property type="project" value="InterPro"/>
</dbReference>
<dbReference type="Gene3D" id="1.10.10.60">
    <property type="entry name" value="Homeodomain-like"/>
    <property type="match status" value="1"/>
</dbReference>
<evidence type="ECO:0000256" key="8">
    <source>
        <dbReference type="ARBA" id="ARBA00023163"/>
    </source>
</evidence>
<dbReference type="PROSITE" id="PS50071">
    <property type="entry name" value="HOMEOBOX_2"/>
    <property type="match status" value="1"/>
</dbReference>
<feature type="compositionally biased region" description="Basic and acidic residues" evidence="14">
    <location>
        <begin position="309"/>
        <end position="326"/>
    </location>
</feature>
<organism evidence="16">
    <name type="scientific">Cupiennius salei</name>
    <name type="common">American wandering spider</name>
    <dbReference type="NCBI Taxonomy" id="6928"/>
    <lineage>
        <taxon>Eukaryota</taxon>
        <taxon>Metazoa</taxon>
        <taxon>Ecdysozoa</taxon>
        <taxon>Arthropoda</taxon>
        <taxon>Chelicerata</taxon>
        <taxon>Arachnida</taxon>
        <taxon>Araneae</taxon>
        <taxon>Araneomorphae</taxon>
        <taxon>Entelegynae</taxon>
        <taxon>Lycosoidea</taxon>
        <taxon>Ctenidae</taxon>
        <taxon>Cupiennius</taxon>
    </lineage>
</organism>
<feature type="region of interest" description="Disordered" evidence="14">
    <location>
        <begin position="287"/>
        <end position="329"/>
    </location>
</feature>
<protein>
    <recommendedName>
        <fullName evidence="11">Homeobox protein unc-4</fullName>
    </recommendedName>
</protein>
<dbReference type="SUPFAM" id="SSF46689">
    <property type="entry name" value="Homeodomain-like"/>
    <property type="match status" value="1"/>
</dbReference>
<evidence type="ECO:0000256" key="3">
    <source>
        <dbReference type="ARBA" id="ARBA00022782"/>
    </source>
</evidence>
<dbReference type="PROSITE" id="PS00027">
    <property type="entry name" value="HOMEOBOX_1"/>
    <property type="match status" value="1"/>
</dbReference>
<dbReference type="GO" id="GO:0005634">
    <property type="term" value="C:nucleus"/>
    <property type="evidence" value="ECO:0007669"/>
    <property type="project" value="UniProtKB-SubCell"/>
</dbReference>
<evidence type="ECO:0000256" key="5">
    <source>
        <dbReference type="ARBA" id="ARBA00023015"/>
    </source>
</evidence>
<dbReference type="InterPro" id="IPR017970">
    <property type="entry name" value="Homeobox_CS"/>
</dbReference>
<dbReference type="PANTHER" id="PTHR46799:SF1">
    <property type="entry name" value="HOMEOBOX PROTEIN UNC-4 HOMOLOG"/>
    <property type="match status" value="1"/>
</dbReference>
<evidence type="ECO:0000256" key="12">
    <source>
        <dbReference type="PROSITE-ProRule" id="PRU00108"/>
    </source>
</evidence>
<keyword evidence="5" id="KW-0805">Transcription regulation</keyword>
<name>A0A061QHX8_CUPSA</name>
<evidence type="ECO:0000256" key="9">
    <source>
        <dbReference type="ARBA" id="ARBA00023242"/>
    </source>
</evidence>
<keyword evidence="7 12" id="KW-0371">Homeobox</keyword>